<evidence type="ECO:0000256" key="1">
    <source>
        <dbReference type="ARBA" id="ARBA00023268"/>
    </source>
</evidence>
<dbReference type="Pfam" id="PF17919">
    <property type="entry name" value="RT_RNaseH_2"/>
    <property type="match status" value="1"/>
</dbReference>
<keyword evidence="3" id="KW-0695">RNA-directed DNA polymerase</keyword>
<name>A0A6L2L5Y2_TANCI</name>
<organism evidence="3">
    <name type="scientific">Tanacetum cinerariifolium</name>
    <name type="common">Dalmatian daisy</name>
    <name type="synonym">Chrysanthemum cinerariifolium</name>
    <dbReference type="NCBI Taxonomy" id="118510"/>
    <lineage>
        <taxon>Eukaryota</taxon>
        <taxon>Viridiplantae</taxon>
        <taxon>Streptophyta</taxon>
        <taxon>Embryophyta</taxon>
        <taxon>Tracheophyta</taxon>
        <taxon>Spermatophyta</taxon>
        <taxon>Magnoliopsida</taxon>
        <taxon>eudicotyledons</taxon>
        <taxon>Gunneridae</taxon>
        <taxon>Pentapetalae</taxon>
        <taxon>asterids</taxon>
        <taxon>campanulids</taxon>
        <taxon>Asterales</taxon>
        <taxon>Asteraceae</taxon>
        <taxon>Asteroideae</taxon>
        <taxon>Anthemideae</taxon>
        <taxon>Anthemidinae</taxon>
        <taxon>Tanacetum</taxon>
    </lineage>
</organism>
<dbReference type="InterPro" id="IPR043128">
    <property type="entry name" value="Rev_trsase/Diguanyl_cyclase"/>
</dbReference>
<accession>A0A6L2L5Y2</accession>
<keyword evidence="1" id="KW-0511">Multifunctional enzyme</keyword>
<keyword evidence="3" id="KW-0548">Nucleotidyltransferase</keyword>
<gene>
    <name evidence="3" type="ORF">Tci_029211</name>
</gene>
<feature type="domain" description="Integrase catalytic" evidence="2">
    <location>
        <begin position="187"/>
        <end position="313"/>
    </location>
</feature>
<keyword evidence="3" id="KW-0808">Transferase</keyword>
<dbReference type="EMBL" id="BKCJ010003796">
    <property type="protein sequence ID" value="GEU57233.1"/>
    <property type="molecule type" value="Genomic_DNA"/>
</dbReference>
<dbReference type="GO" id="GO:0015074">
    <property type="term" value="P:DNA integration"/>
    <property type="evidence" value="ECO:0007669"/>
    <property type="project" value="InterPro"/>
</dbReference>
<evidence type="ECO:0000259" key="2">
    <source>
        <dbReference type="PROSITE" id="PS50994"/>
    </source>
</evidence>
<dbReference type="InterPro" id="IPR036397">
    <property type="entry name" value="RNaseH_sf"/>
</dbReference>
<comment type="caution">
    <text evidence="3">The sequence shown here is derived from an EMBL/GenBank/DDBJ whole genome shotgun (WGS) entry which is preliminary data.</text>
</comment>
<dbReference type="InterPro" id="IPR001584">
    <property type="entry name" value="Integrase_cat-core"/>
</dbReference>
<dbReference type="Gene3D" id="3.30.420.10">
    <property type="entry name" value="Ribonuclease H-like superfamily/Ribonuclease H"/>
    <property type="match status" value="1"/>
</dbReference>
<sequence>MSTRRLIRGLVIINSKCMKKIFQRTHSELVMIPRVQFLGHVIDSQGFSKISKPMTKLTQKSMEFQWGEMKEAAFQLLKQKLCSTPILALPKGTENFVVYCDASYKAKAMKEENVKEENLCGMNKEFDTGPDGTLCIEKRSWLPCLGGLRDLIMHESHKSKYYIHSRSEKLNHDLKKPYWWPNMKVENATYELEKIAKDFIMKLPQASSGYDTTWVIIDRLTKSAHFFPMKETDMMDRLTRLNIKEVVSRYRVPVSIISDCDNRFISRLWQSLQKDLGTRLDMSNAYYFQIDGQSERNIQNLEDMLLTGDFSTL</sequence>
<dbReference type="InterPro" id="IPR041577">
    <property type="entry name" value="RT_RNaseH_2"/>
</dbReference>
<dbReference type="PANTHER" id="PTHR37984">
    <property type="entry name" value="PROTEIN CBG26694"/>
    <property type="match status" value="1"/>
</dbReference>
<dbReference type="Gene3D" id="3.30.70.270">
    <property type="match status" value="1"/>
</dbReference>
<reference evidence="3" key="1">
    <citation type="journal article" date="2019" name="Sci. Rep.">
        <title>Draft genome of Tanacetum cinerariifolium, the natural source of mosquito coil.</title>
        <authorList>
            <person name="Yamashiro T."/>
            <person name="Shiraishi A."/>
            <person name="Satake H."/>
            <person name="Nakayama K."/>
        </authorList>
    </citation>
    <scope>NUCLEOTIDE SEQUENCE</scope>
</reference>
<evidence type="ECO:0000313" key="3">
    <source>
        <dbReference type="EMBL" id="GEU57233.1"/>
    </source>
</evidence>
<proteinExistence type="predicted"/>
<dbReference type="InterPro" id="IPR012337">
    <property type="entry name" value="RNaseH-like_sf"/>
</dbReference>
<dbReference type="AlphaFoldDB" id="A0A6L2L5Y2"/>
<dbReference type="PROSITE" id="PS50994">
    <property type="entry name" value="INTEGRASE"/>
    <property type="match status" value="1"/>
</dbReference>
<dbReference type="PANTHER" id="PTHR37984:SF5">
    <property type="entry name" value="PROTEIN NYNRIN-LIKE"/>
    <property type="match status" value="1"/>
</dbReference>
<dbReference type="SUPFAM" id="SSF53098">
    <property type="entry name" value="Ribonuclease H-like"/>
    <property type="match status" value="1"/>
</dbReference>
<dbReference type="GO" id="GO:0003964">
    <property type="term" value="F:RNA-directed DNA polymerase activity"/>
    <property type="evidence" value="ECO:0007669"/>
    <property type="project" value="UniProtKB-KW"/>
</dbReference>
<dbReference type="InterPro" id="IPR043502">
    <property type="entry name" value="DNA/RNA_pol_sf"/>
</dbReference>
<dbReference type="InterPro" id="IPR050951">
    <property type="entry name" value="Retrovirus_Pol_polyprotein"/>
</dbReference>
<dbReference type="GO" id="GO:0003676">
    <property type="term" value="F:nucleic acid binding"/>
    <property type="evidence" value="ECO:0007669"/>
    <property type="project" value="InterPro"/>
</dbReference>
<dbReference type="SUPFAM" id="SSF56672">
    <property type="entry name" value="DNA/RNA polymerases"/>
    <property type="match status" value="1"/>
</dbReference>
<protein>
    <submittedName>
        <fullName evidence="3">Putative reverse transcriptase domain-containing protein</fullName>
    </submittedName>
</protein>